<evidence type="ECO:0000259" key="1">
    <source>
        <dbReference type="Pfam" id="PF00535"/>
    </source>
</evidence>
<dbReference type="CDD" id="cd00761">
    <property type="entry name" value="Glyco_tranf_GTA_type"/>
    <property type="match status" value="1"/>
</dbReference>
<dbReference type="Pfam" id="PF00535">
    <property type="entry name" value="Glycos_transf_2"/>
    <property type="match status" value="1"/>
</dbReference>
<keyword evidence="3" id="KW-1185">Reference proteome</keyword>
<feature type="domain" description="Glycosyltransferase 2-like" evidence="1">
    <location>
        <begin position="3"/>
        <end position="104"/>
    </location>
</feature>
<dbReference type="Gene3D" id="3.90.550.10">
    <property type="entry name" value="Spore Coat Polysaccharide Biosynthesis Protein SpsA, Chain A"/>
    <property type="match status" value="1"/>
</dbReference>
<dbReference type="SUPFAM" id="SSF53448">
    <property type="entry name" value="Nucleotide-diphospho-sugar transferases"/>
    <property type="match status" value="1"/>
</dbReference>
<dbReference type="Proteomes" id="UP000016761">
    <property type="component" value="Unassembled WGS sequence"/>
</dbReference>
<dbReference type="STRING" id="1354303.M917_0887"/>
<organism evidence="2 3">
    <name type="scientific">Psychrobacter aquaticus CMS 56</name>
    <dbReference type="NCBI Taxonomy" id="1354303"/>
    <lineage>
        <taxon>Bacteria</taxon>
        <taxon>Pseudomonadati</taxon>
        <taxon>Pseudomonadota</taxon>
        <taxon>Gammaproteobacteria</taxon>
        <taxon>Moraxellales</taxon>
        <taxon>Moraxellaceae</taxon>
        <taxon>Psychrobacter</taxon>
    </lineage>
</organism>
<reference evidence="2 3" key="1">
    <citation type="journal article" date="2013" name="Genome Announc.">
        <title>Draft Genome Sequence of Psychrobacter aquaticus Strain CMS 56T, Isolated from a Cyanobacterial Mat Sample Collected from Water Bodies in the McMurdo Dry Valley Region of Antarctica.</title>
        <authorList>
            <person name="Reddy G.S."/>
            <person name="Ara S."/>
            <person name="Singh A."/>
            <person name="Kumar Pinnaka A."/>
            <person name="Shivaji S."/>
        </authorList>
    </citation>
    <scope>NUCLEOTIDE SEQUENCE [LARGE SCALE GENOMIC DNA]</scope>
    <source>
        <strain evidence="2 3">CMS 56</strain>
    </source>
</reference>
<dbReference type="EMBL" id="AUSW01000015">
    <property type="protein sequence ID" value="ERL56209.1"/>
    <property type="molecule type" value="Genomic_DNA"/>
</dbReference>
<gene>
    <name evidence="2" type="ORF">M917_0887</name>
</gene>
<name>U4TBV4_9GAMM</name>
<dbReference type="PANTHER" id="PTHR43685:SF2">
    <property type="entry name" value="GLYCOSYLTRANSFERASE 2-LIKE DOMAIN-CONTAINING PROTEIN"/>
    <property type="match status" value="1"/>
</dbReference>
<dbReference type="RefSeq" id="WP_021813540.1">
    <property type="nucleotide sequence ID" value="NZ_AUSW01000015.1"/>
</dbReference>
<dbReference type="InterPro" id="IPR029044">
    <property type="entry name" value="Nucleotide-diphossugar_trans"/>
</dbReference>
<accession>U4TBV4</accession>
<dbReference type="PATRIC" id="fig|1354303.4.peg.874"/>
<dbReference type="InterPro" id="IPR001173">
    <property type="entry name" value="Glyco_trans_2-like"/>
</dbReference>
<dbReference type="eggNOG" id="COG1216">
    <property type="taxonomic scope" value="Bacteria"/>
</dbReference>
<dbReference type="AlphaFoldDB" id="U4TBV4"/>
<sequence length="326" mass="36473">MFSVVIPLYNKEKYILRAVESVLSQNFADFELIIVDDGSVDDSLEVIKSISDSRVRIIQQTNQGVGSARNKGMAEAKYDWIALLDADDAWSIDHLSELSKIISTFSSLGMVATKALKTNTNPPAIDDAKPGNIRLIDYFLEASKKRSLVCSSSVAISKKAFDNIGGFSDKKRGEDLEYWVKVALAYPVATSDKVTAYYFRGTGGITESKDESKKKRQHISSLKDISPQVNVILEKAIKNPDILKENGIRRYINRKVFNAVIAATLEENFSIAKGYAKLALPQPEPRFVFLKLYQRTPNLIFRKVKVGLALRRVKAEYSSYKTKKNG</sequence>
<proteinExistence type="predicted"/>
<evidence type="ECO:0000313" key="3">
    <source>
        <dbReference type="Proteomes" id="UP000016761"/>
    </source>
</evidence>
<evidence type="ECO:0000313" key="2">
    <source>
        <dbReference type="EMBL" id="ERL56209.1"/>
    </source>
</evidence>
<dbReference type="OrthoDB" id="9801954at2"/>
<protein>
    <recommendedName>
        <fullName evidence="1">Glycosyltransferase 2-like domain-containing protein</fullName>
    </recommendedName>
</protein>
<dbReference type="InterPro" id="IPR050834">
    <property type="entry name" value="Glycosyltransf_2"/>
</dbReference>
<comment type="caution">
    <text evidence="2">The sequence shown here is derived from an EMBL/GenBank/DDBJ whole genome shotgun (WGS) entry which is preliminary data.</text>
</comment>
<dbReference type="PANTHER" id="PTHR43685">
    <property type="entry name" value="GLYCOSYLTRANSFERASE"/>
    <property type="match status" value="1"/>
</dbReference>